<evidence type="ECO:0000313" key="2">
    <source>
        <dbReference type="EnsemblMetazoa" id="GPPI050574-PA"/>
    </source>
</evidence>
<evidence type="ECO:0000259" key="1">
    <source>
        <dbReference type="PROSITE" id="PS51745"/>
    </source>
</evidence>
<dbReference type="Gene3D" id="3.10.20.90">
    <property type="entry name" value="Phosphatidylinositol 3-kinase Catalytic Subunit, Chain A, domain 1"/>
    <property type="match status" value="1"/>
</dbReference>
<dbReference type="STRING" id="67801.A0A1B0C6M9"/>
<protein>
    <recommendedName>
        <fullName evidence="1">PB1 domain-containing protein</fullName>
    </recommendedName>
</protein>
<sequence>MQKMPSQILPDVGGEGANNEIKVKTFYNTEIMISYIQENITYEELCDEIRKNCRFAVDQPFTIKWIDEENDPCTLSTQMELDEAIRLHELNHNPELVIHVFLTVESKCVVSSETQKELKRRTIPETHPKSTIGCLPLKQKLYPKREKKRLKKKKMK</sequence>
<dbReference type="SUPFAM" id="SSF54277">
    <property type="entry name" value="CAD &amp; PB1 domains"/>
    <property type="match status" value="1"/>
</dbReference>
<proteinExistence type="predicted"/>
<dbReference type="InterPro" id="IPR000270">
    <property type="entry name" value="PB1_dom"/>
</dbReference>
<dbReference type="VEuPathDB" id="VectorBase:GPPI050574"/>
<dbReference type="SMART" id="SM00666">
    <property type="entry name" value="PB1"/>
    <property type="match status" value="1"/>
</dbReference>
<reference evidence="2" key="2">
    <citation type="submission" date="2020-05" db="UniProtKB">
        <authorList>
            <consortium name="EnsemblMetazoa"/>
        </authorList>
    </citation>
    <scope>IDENTIFICATION</scope>
    <source>
        <strain evidence="2">IAEA</strain>
    </source>
</reference>
<dbReference type="FunFam" id="3.10.20.90:FF:000071">
    <property type="entry name" value="Protein kinase C"/>
    <property type="match status" value="1"/>
</dbReference>
<organism evidence="2 3">
    <name type="scientific">Glossina palpalis gambiensis</name>
    <dbReference type="NCBI Taxonomy" id="67801"/>
    <lineage>
        <taxon>Eukaryota</taxon>
        <taxon>Metazoa</taxon>
        <taxon>Ecdysozoa</taxon>
        <taxon>Arthropoda</taxon>
        <taxon>Hexapoda</taxon>
        <taxon>Insecta</taxon>
        <taxon>Pterygota</taxon>
        <taxon>Neoptera</taxon>
        <taxon>Endopterygota</taxon>
        <taxon>Diptera</taxon>
        <taxon>Brachycera</taxon>
        <taxon>Muscomorpha</taxon>
        <taxon>Hippoboscoidea</taxon>
        <taxon>Glossinidae</taxon>
        <taxon>Glossina</taxon>
    </lineage>
</organism>
<dbReference type="AlphaFoldDB" id="A0A1B0C6M9"/>
<dbReference type="EnsemblMetazoa" id="GPPI050574-RA">
    <property type="protein sequence ID" value="GPPI050574-PA"/>
    <property type="gene ID" value="GPPI050574"/>
</dbReference>
<evidence type="ECO:0000313" key="3">
    <source>
        <dbReference type="Proteomes" id="UP000092460"/>
    </source>
</evidence>
<dbReference type="EMBL" id="JXJN01026831">
    <property type="status" value="NOT_ANNOTATED_CDS"/>
    <property type="molecule type" value="Genomic_DNA"/>
</dbReference>
<feature type="domain" description="PB1" evidence="1">
    <location>
        <begin position="20"/>
        <end position="103"/>
    </location>
</feature>
<accession>A0A1B0C6M9</accession>
<reference evidence="3" key="1">
    <citation type="submission" date="2015-01" db="EMBL/GenBank/DDBJ databases">
        <authorList>
            <person name="Aksoy S."/>
            <person name="Warren W."/>
            <person name="Wilson R.K."/>
        </authorList>
    </citation>
    <scope>NUCLEOTIDE SEQUENCE [LARGE SCALE GENOMIC DNA]</scope>
    <source>
        <strain evidence="3">IAEA</strain>
    </source>
</reference>
<dbReference type="Proteomes" id="UP000092460">
    <property type="component" value="Unassembled WGS sequence"/>
</dbReference>
<keyword evidence="3" id="KW-1185">Reference proteome</keyword>
<dbReference type="Pfam" id="PF00564">
    <property type="entry name" value="PB1"/>
    <property type="match status" value="1"/>
</dbReference>
<dbReference type="PROSITE" id="PS51745">
    <property type="entry name" value="PB1"/>
    <property type="match status" value="1"/>
</dbReference>
<dbReference type="InterPro" id="IPR053793">
    <property type="entry name" value="PB1-like"/>
</dbReference>
<name>A0A1B0C6M9_9MUSC</name>